<comment type="caution">
    <text evidence="2">The sequence shown here is derived from an EMBL/GenBank/DDBJ whole genome shotgun (WGS) entry which is preliminary data.</text>
</comment>
<dbReference type="AlphaFoldDB" id="A0A9P6BAY0"/>
<feature type="compositionally biased region" description="Low complexity" evidence="1">
    <location>
        <begin position="122"/>
        <end position="139"/>
    </location>
</feature>
<keyword evidence="3" id="KW-1185">Reference proteome</keyword>
<dbReference type="EMBL" id="MU128913">
    <property type="protein sequence ID" value="KAF9520155.1"/>
    <property type="molecule type" value="Genomic_DNA"/>
</dbReference>
<feature type="compositionally biased region" description="Polar residues" evidence="1">
    <location>
        <begin position="88"/>
        <end position="111"/>
    </location>
</feature>
<reference evidence="2" key="1">
    <citation type="journal article" date="2020" name="Nat. Commun.">
        <title>Large-scale genome sequencing of mycorrhizal fungi provides insights into the early evolution of symbiotic traits.</title>
        <authorList>
            <person name="Miyauchi S."/>
            <person name="Kiss E."/>
            <person name="Kuo A."/>
            <person name="Drula E."/>
            <person name="Kohler A."/>
            <person name="Sanchez-Garcia M."/>
            <person name="Morin E."/>
            <person name="Andreopoulos B."/>
            <person name="Barry K.W."/>
            <person name="Bonito G."/>
            <person name="Buee M."/>
            <person name="Carver A."/>
            <person name="Chen C."/>
            <person name="Cichocki N."/>
            <person name="Clum A."/>
            <person name="Culley D."/>
            <person name="Crous P.W."/>
            <person name="Fauchery L."/>
            <person name="Girlanda M."/>
            <person name="Hayes R.D."/>
            <person name="Keri Z."/>
            <person name="LaButti K."/>
            <person name="Lipzen A."/>
            <person name="Lombard V."/>
            <person name="Magnuson J."/>
            <person name="Maillard F."/>
            <person name="Murat C."/>
            <person name="Nolan M."/>
            <person name="Ohm R.A."/>
            <person name="Pangilinan J."/>
            <person name="Pereira M.F."/>
            <person name="Perotto S."/>
            <person name="Peter M."/>
            <person name="Pfister S."/>
            <person name="Riley R."/>
            <person name="Sitrit Y."/>
            <person name="Stielow J.B."/>
            <person name="Szollosi G."/>
            <person name="Zifcakova L."/>
            <person name="Stursova M."/>
            <person name="Spatafora J.W."/>
            <person name="Tedersoo L."/>
            <person name="Vaario L.M."/>
            <person name="Yamada A."/>
            <person name="Yan M."/>
            <person name="Wang P."/>
            <person name="Xu J."/>
            <person name="Bruns T."/>
            <person name="Baldrian P."/>
            <person name="Vilgalys R."/>
            <person name="Dunand C."/>
            <person name="Henrissat B."/>
            <person name="Grigoriev I.V."/>
            <person name="Hibbett D."/>
            <person name="Nagy L.G."/>
            <person name="Martin F.M."/>
        </authorList>
    </citation>
    <scope>NUCLEOTIDE SEQUENCE</scope>
    <source>
        <strain evidence="2">UP504</strain>
    </source>
</reference>
<protein>
    <submittedName>
        <fullName evidence="2">Uncharacterized protein</fullName>
    </submittedName>
</protein>
<name>A0A9P6BAY0_9AGAM</name>
<sequence length="182" mass="18895">MNPVKPALRLVSDSLAPRPAAARNSGGVFGGLIASTGNIAGAATPAASTIAPTVERPGYHVSRYSWDTGRIMQKRDNETLKQHKRSRFGSQPSLLGVSESATPITDNNASASVRDGPERKQTSQSSNAAGANAVVGTVSEPPSPNHPHPLVSRSQQINGSPAALDSHGDNVATAKRANPFSR</sequence>
<evidence type="ECO:0000313" key="2">
    <source>
        <dbReference type="EMBL" id="KAF9520155.1"/>
    </source>
</evidence>
<evidence type="ECO:0000313" key="3">
    <source>
        <dbReference type="Proteomes" id="UP000886523"/>
    </source>
</evidence>
<feature type="region of interest" description="Disordered" evidence="1">
    <location>
        <begin position="78"/>
        <end position="182"/>
    </location>
</feature>
<proteinExistence type="predicted"/>
<organism evidence="2 3">
    <name type="scientific">Hydnum rufescens UP504</name>
    <dbReference type="NCBI Taxonomy" id="1448309"/>
    <lineage>
        <taxon>Eukaryota</taxon>
        <taxon>Fungi</taxon>
        <taxon>Dikarya</taxon>
        <taxon>Basidiomycota</taxon>
        <taxon>Agaricomycotina</taxon>
        <taxon>Agaricomycetes</taxon>
        <taxon>Cantharellales</taxon>
        <taxon>Hydnaceae</taxon>
        <taxon>Hydnum</taxon>
    </lineage>
</organism>
<accession>A0A9P6BAY0</accession>
<dbReference type="Proteomes" id="UP000886523">
    <property type="component" value="Unassembled WGS sequence"/>
</dbReference>
<gene>
    <name evidence="2" type="ORF">BS47DRAFT_847160</name>
</gene>
<evidence type="ECO:0000256" key="1">
    <source>
        <dbReference type="SAM" id="MobiDB-lite"/>
    </source>
</evidence>